<feature type="domain" description="NDT80" evidence="4">
    <location>
        <begin position="37"/>
        <end position="270"/>
    </location>
</feature>
<feature type="region of interest" description="Disordered" evidence="3">
    <location>
        <begin position="387"/>
        <end position="518"/>
    </location>
</feature>
<keyword evidence="6" id="KW-1185">Reference proteome</keyword>
<dbReference type="OMA" id="MRYIMTD"/>
<feature type="compositionally biased region" description="Pro residues" evidence="3">
    <location>
        <begin position="1"/>
        <end position="13"/>
    </location>
</feature>
<evidence type="ECO:0000259" key="4">
    <source>
        <dbReference type="PROSITE" id="PS51517"/>
    </source>
</evidence>
<dbReference type="InterPro" id="IPR008967">
    <property type="entry name" value="p53-like_TF_DNA-bd_sf"/>
</dbReference>
<feature type="compositionally biased region" description="Low complexity" evidence="3">
    <location>
        <begin position="471"/>
        <end position="496"/>
    </location>
</feature>
<dbReference type="FunFam" id="2.60.40.1390:FF:000007">
    <property type="entry name" value="p53-like transcription factor"/>
    <property type="match status" value="1"/>
</dbReference>
<feature type="compositionally biased region" description="Low complexity" evidence="3">
    <location>
        <begin position="301"/>
        <end position="341"/>
    </location>
</feature>
<dbReference type="OrthoDB" id="4117572at2759"/>
<dbReference type="InParanoid" id="A0A165H0P7"/>
<evidence type="ECO:0000313" key="6">
    <source>
        <dbReference type="Proteomes" id="UP000076632"/>
    </source>
</evidence>
<dbReference type="GeneID" id="28894282"/>
<dbReference type="PROSITE" id="PS51517">
    <property type="entry name" value="NDT80"/>
    <property type="match status" value="1"/>
</dbReference>
<feature type="DNA-binding region" description="NDT80" evidence="2">
    <location>
        <begin position="37"/>
        <end position="270"/>
    </location>
</feature>
<dbReference type="InterPro" id="IPR024061">
    <property type="entry name" value="NDT80_DNA-bd_dom"/>
</dbReference>
<dbReference type="GO" id="GO:0045944">
    <property type="term" value="P:positive regulation of transcription by RNA polymerase II"/>
    <property type="evidence" value="ECO:0007669"/>
    <property type="project" value="TreeGrafter"/>
</dbReference>
<feature type="compositionally biased region" description="Polar residues" evidence="3">
    <location>
        <begin position="387"/>
        <end position="429"/>
    </location>
</feature>
<organism evidence="5 6">
    <name type="scientific">Xylona heveae (strain CBS 132557 / TC161)</name>
    <dbReference type="NCBI Taxonomy" id="1328760"/>
    <lineage>
        <taxon>Eukaryota</taxon>
        <taxon>Fungi</taxon>
        <taxon>Dikarya</taxon>
        <taxon>Ascomycota</taxon>
        <taxon>Pezizomycotina</taxon>
        <taxon>Xylonomycetes</taxon>
        <taxon>Xylonales</taxon>
        <taxon>Xylonaceae</taxon>
        <taxon>Xylona</taxon>
    </lineage>
</organism>
<evidence type="ECO:0000313" key="5">
    <source>
        <dbReference type="EMBL" id="KZF22840.1"/>
    </source>
</evidence>
<dbReference type="Proteomes" id="UP000076632">
    <property type="component" value="Unassembled WGS sequence"/>
</dbReference>
<accession>A0A165H0P7</accession>
<dbReference type="RefSeq" id="XP_018188395.1">
    <property type="nucleotide sequence ID" value="XM_018329145.1"/>
</dbReference>
<dbReference type="EMBL" id="KV407458">
    <property type="protein sequence ID" value="KZF22840.1"/>
    <property type="molecule type" value="Genomic_DNA"/>
</dbReference>
<evidence type="ECO:0000256" key="3">
    <source>
        <dbReference type="SAM" id="MobiDB-lite"/>
    </source>
</evidence>
<dbReference type="GO" id="GO:0003677">
    <property type="term" value="F:DNA binding"/>
    <property type="evidence" value="ECO:0007669"/>
    <property type="project" value="UniProtKB-KW"/>
</dbReference>
<feature type="compositionally biased region" description="Polar residues" evidence="3">
    <location>
        <begin position="291"/>
        <end position="300"/>
    </location>
</feature>
<dbReference type="GO" id="GO:0003700">
    <property type="term" value="F:DNA-binding transcription factor activity"/>
    <property type="evidence" value="ECO:0007669"/>
    <property type="project" value="UniProtKB-UniRule"/>
</dbReference>
<evidence type="ECO:0000256" key="2">
    <source>
        <dbReference type="PROSITE-ProRule" id="PRU00850"/>
    </source>
</evidence>
<dbReference type="PANTHER" id="PTHR35144:SF1">
    <property type="entry name" value="PROTEIN PACG"/>
    <property type="match status" value="1"/>
</dbReference>
<feature type="region of interest" description="Disordered" evidence="3">
    <location>
        <begin position="260"/>
        <end position="341"/>
    </location>
</feature>
<sequence>MAFAPPPSMPPHSHPNLSRYAPSALDEPYSDAASAYDSTVRDHMMPESPSIDRDNKLLSFSTPTYNYTLLDFSGMRTSVSITAQLHGMFFLAESPWATTGEPSKPATELTCYRRNLFQISGQITMSRTMQCIMTEQGERIPIIGQDLAISATESVEGNPVKVISVPWKTPTLNGQIPEDKTEKEPPPLPIDLNSTDVEAEYATFPIAWKRLQFRIATANNGRRKELQQHFVVHIKLMATLATGNKVSVAEAHSGAIIVRGRSPRNFQSRKDFPLNGGGSTSRKHQHGPSGGSLSRTSTGESGQQQQHPAPSSATPATTGTLTSDTGIGPVTGPGPTSTPAAAVAVTGAPAADMSMTSQQIAFQYDPHDLQMSPGFVDWVKLSTQNQPGSLTAIPNQNYQNPTHKPSNARQSPVYAQSSPEASRYSTSMASAMRVPAPINLSLTDDHPPQQSLSQKRQSMGITNSGGCAFTSSAMPNSSSSANASAAQQSAQSLRSNKTPRLSSIPRPPSFSSKFLGSPDESADSLYEYFPLGLDDWMPPVDAVYRPHVVHHTNMPKDPKAMAVRSRSKRYFSEDHQA</sequence>
<feature type="compositionally biased region" description="Polar residues" evidence="3">
    <location>
        <begin position="448"/>
        <end position="465"/>
    </location>
</feature>
<dbReference type="SUPFAM" id="SSF49417">
    <property type="entry name" value="p53-like transcription factors"/>
    <property type="match status" value="1"/>
</dbReference>
<reference evidence="5 6" key="1">
    <citation type="journal article" date="2016" name="Fungal Biol.">
        <title>The genome of Xylona heveae provides a window into fungal endophytism.</title>
        <authorList>
            <person name="Gazis R."/>
            <person name="Kuo A."/>
            <person name="Riley R."/>
            <person name="LaButti K."/>
            <person name="Lipzen A."/>
            <person name="Lin J."/>
            <person name="Amirebrahimi M."/>
            <person name="Hesse C.N."/>
            <person name="Spatafora J.W."/>
            <person name="Henrissat B."/>
            <person name="Hainaut M."/>
            <person name="Grigoriev I.V."/>
            <person name="Hibbett D.S."/>
        </authorList>
    </citation>
    <scope>NUCLEOTIDE SEQUENCE [LARGE SCALE GENOMIC DNA]</scope>
    <source>
        <strain evidence="5 6">TC161</strain>
    </source>
</reference>
<name>A0A165H0P7_XYLHT</name>
<feature type="region of interest" description="Disordered" evidence="3">
    <location>
        <begin position="1"/>
        <end position="23"/>
    </location>
</feature>
<dbReference type="Gene3D" id="2.60.40.1390">
    <property type="entry name" value="NDT80 DNA-binding domain"/>
    <property type="match status" value="1"/>
</dbReference>
<feature type="region of interest" description="Disordered" evidence="3">
    <location>
        <begin position="555"/>
        <end position="577"/>
    </location>
</feature>
<protein>
    <submittedName>
        <fullName evidence="5">p53-like transcription factor</fullName>
    </submittedName>
</protein>
<dbReference type="GO" id="GO:0000228">
    <property type="term" value="C:nuclear chromosome"/>
    <property type="evidence" value="ECO:0007669"/>
    <property type="project" value="TreeGrafter"/>
</dbReference>
<dbReference type="PANTHER" id="PTHR35144">
    <property type="entry name" value="MEIOSIS-SPECIFIC TRANSCRIPTION FACTOR NDT80"/>
    <property type="match status" value="1"/>
</dbReference>
<dbReference type="InterPro" id="IPR052605">
    <property type="entry name" value="Fungal_trans_regulator"/>
</dbReference>
<dbReference type="Pfam" id="PF05224">
    <property type="entry name" value="NDT80_PhoG"/>
    <property type="match status" value="1"/>
</dbReference>
<proteinExistence type="predicted"/>
<dbReference type="GO" id="GO:0051321">
    <property type="term" value="P:meiotic cell cycle"/>
    <property type="evidence" value="ECO:0007669"/>
    <property type="project" value="TreeGrafter"/>
</dbReference>
<dbReference type="STRING" id="1328760.A0A165H0P7"/>
<dbReference type="InterPro" id="IPR037141">
    <property type="entry name" value="NDT80_DNA-bd_dom_sf"/>
</dbReference>
<dbReference type="AlphaFoldDB" id="A0A165H0P7"/>
<gene>
    <name evidence="5" type="ORF">L228DRAFT_137642</name>
</gene>
<evidence type="ECO:0000256" key="1">
    <source>
        <dbReference type="ARBA" id="ARBA00023125"/>
    </source>
</evidence>
<keyword evidence="1 2" id="KW-0238">DNA-binding</keyword>